<accession>A0ABX0GV65</accession>
<keyword evidence="3" id="KW-1185">Reference proteome</keyword>
<dbReference type="RefSeq" id="WP_166282685.1">
    <property type="nucleotide sequence ID" value="NZ_JAANNP010000011.1"/>
</dbReference>
<protein>
    <submittedName>
        <fullName evidence="2">Uncharacterized protein</fullName>
    </submittedName>
</protein>
<reference evidence="2 3" key="1">
    <citation type="submission" date="2020-03" db="EMBL/GenBank/DDBJ databases">
        <title>Two novel Motilibacter sp.</title>
        <authorList>
            <person name="Liu S."/>
        </authorList>
    </citation>
    <scope>NUCLEOTIDE SEQUENCE [LARGE SCALE GENOMIC DNA]</scope>
    <source>
        <strain evidence="2 3">E257</strain>
    </source>
</reference>
<organism evidence="2 3">
    <name type="scientific">Motilibacter deserti</name>
    <dbReference type="NCBI Taxonomy" id="2714956"/>
    <lineage>
        <taxon>Bacteria</taxon>
        <taxon>Bacillati</taxon>
        <taxon>Actinomycetota</taxon>
        <taxon>Actinomycetes</taxon>
        <taxon>Motilibacterales</taxon>
        <taxon>Motilibacteraceae</taxon>
        <taxon>Motilibacter</taxon>
    </lineage>
</organism>
<sequence>MHLPTVEHRGSFAHATCPCGWSGPGRRAVARAADDCAAHELLADGAAALVPAPRPAEGRAVEATSVEDSPVEAVPAAG</sequence>
<feature type="region of interest" description="Disordered" evidence="1">
    <location>
        <begin position="55"/>
        <end position="78"/>
    </location>
</feature>
<dbReference type="Proteomes" id="UP000800981">
    <property type="component" value="Unassembled WGS sequence"/>
</dbReference>
<comment type="caution">
    <text evidence="2">The sequence shown here is derived from an EMBL/GenBank/DDBJ whole genome shotgun (WGS) entry which is preliminary data.</text>
</comment>
<name>A0ABX0GV65_9ACTN</name>
<dbReference type="EMBL" id="JAANNP010000011">
    <property type="protein sequence ID" value="NHC14832.1"/>
    <property type="molecule type" value="Genomic_DNA"/>
</dbReference>
<gene>
    <name evidence="2" type="ORF">G9H71_13675</name>
</gene>
<evidence type="ECO:0000313" key="3">
    <source>
        <dbReference type="Proteomes" id="UP000800981"/>
    </source>
</evidence>
<evidence type="ECO:0000313" key="2">
    <source>
        <dbReference type="EMBL" id="NHC14832.1"/>
    </source>
</evidence>
<proteinExistence type="predicted"/>
<evidence type="ECO:0000256" key="1">
    <source>
        <dbReference type="SAM" id="MobiDB-lite"/>
    </source>
</evidence>